<dbReference type="OrthoDB" id="10027013at2759"/>
<dbReference type="InterPro" id="IPR029063">
    <property type="entry name" value="SAM-dependent_MTases_sf"/>
</dbReference>
<dbReference type="PANTHER" id="PTHR44942">
    <property type="entry name" value="METHYLTRANSF_11 DOMAIN-CONTAINING PROTEIN"/>
    <property type="match status" value="1"/>
</dbReference>
<dbReference type="Gene3D" id="3.40.50.150">
    <property type="entry name" value="Vaccinia Virus protein VP39"/>
    <property type="match status" value="1"/>
</dbReference>
<dbReference type="EMBL" id="JAAMPI010002184">
    <property type="protein sequence ID" value="KAF4617083.1"/>
    <property type="molecule type" value="Genomic_DNA"/>
</dbReference>
<keyword evidence="3" id="KW-1185">Reference proteome</keyword>
<proteinExistence type="predicted"/>
<evidence type="ECO:0000313" key="3">
    <source>
        <dbReference type="Proteomes" id="UP000566819"/>
    </source>
</evidence>
<feature type="domain" description="Methyltransferase" evidence="1">
    <location>
        <begin position="51"/>
        <end position="138"/>
    </location>
</feature>
<name>A0A8H4VP30_9HELO</name>
<accession>A0A8H4VP30</accession>
<dbReference type="PANTHER" id="PTHR44942:SF10">
    <property type="entry name" value="METHYLTRANSFERASE TYPE 11 DOMAIN-CONTAINING PROTEIN"/>
    <property type="match status" value="1"/>
</dbReference>
<dbReference type="Pfam" id="PF13649">
    <property type="entry name" value="Methyltransf_25"/>
    <property type="match status" value="1"/>
</dbReference>
<dbReference type="InterPro" id="IPR051052">
    <property type="entry name" value="Diverse_substrate_MTase"/>
</dbReference>
<dbReference type="SUPFAM" id="SSF53335">
    <property type="entry name" value="S-adenosyl-L-methionine-dependent methyltransferases"/>
    <property type="match status" value="1"/>
</dbReference>
<sequence length="297" mass="32863">MSTTNSDPTFRSYSAQQAKTYATHRVGYDPAIYNTVFDYHVKTDGHFGLLLDCGCGPGNATRDMAVSFDHVIGVDAGAAMINEAREIGGKTKSGENIKFEVSPAESFSQTEGLEPGSVHWFDMNEFWAEAAKVVKPGGTVALWTRASLFPHPDTPNYHKVRETMLHFENEVLGPYQVAGNRISRGMYDTLPLPWNVSPPVKDFPESKYVRHEYDRDGVLSNGKTFFSGAKVNALEEIEGGLATASLVTRWRAAHPDLVGTDKDCVKTFIREMRKIMVGKHELLIGSATVILLFKKLT</sequence>
<dbReference type="CDD" id="cd02440">
    <property type="entry name" value="AdoMet_MTases"/>
    <property type="match status" value="1"/>
</dbReference>
<protein>
    <recommendedName>
        <fullName evidence="1">Methyltransferase domain-containing protein</fullName>
    </recommendedName>
</protein>
<reference evidence="2 3" key="1">
    <citation type="submission" date="2020-03" db="EMBL/GenBank/DDBJ databases">
        <title>Draft Genome Sequence of Cudoniella acicularis.</title>
        <authorList>
            <person name="Buettner E."/>
            <person name="Kellner H."/>
        </authorList>
    </citation>
    <scope>NUCLEOTIDE SEQUENCE [LARGE SCALE GENOMIC DNA]</scope>
    <source>
        <strain evidence="2 3">DSM 108380</strain>
    </source>
</reference>
<evidence type="ECO:0000259" key="1">
    <source>
        <dbReference type="Pfam" id="PF13649"/>
    </source>
</evidence>
<organism evidence="2 3">
    <name type="scientific">Cudoniella acicularis</name>
    <dbReference type="NCBI Taxonomy" id="354080"/>
    <lineage>
        <taxon>Eukaryota</taxon>
        <taxon>Fungi</taxon>
        <taxon>Dikarya</taxon>
        <taxon>Ascomycota</taxon>
        <taxon>Pezizomycotina</taxon>
        <taxon>Leotiomycetes</taxon>
        <taxon>Helotiales</taxon>
        <taxon>Tricladiaceae</taxon>
        <taxon>Cudoniella</taxon>
    </lineage>
</organism>
<gene>
    <name evidence="2" type="ORF">G7Y89_g15066</name>
</gene>
<dbReference type="AlphaFoldDB" id="A0A8H4VP30"/>
<comment type="caution">
    <text evidence="2">The sequence shown here is derived from an EMBL/GenBank/DDBJ whole genome shotgun (WGS) entry which is preliminary data.</text>
</comment>
<dbReference type="InterPro" id="IPR041698">
    <property type="entry name" value="Methyltransf_25"/>
</dbReference>
<evidence type="ECO:0000313" key="2">
    <source>
        <dbReference type="EMBL" id="KAF4617083.1"/>
    </source>
</evidence>
<dbReference type="Proteomes" id="UP000566819">
    <property type="component" value="Unassembled WGS sequence"/>
</dbReference>